<feature type="transmembrane region" description="Helical" evidence="2">
    <location>
        <begin position="211"/>
        <end position="229"/>
    </location>
</feature>
<feature type="region of interest" description="Disordered" evidence="1">
    <location>
        <begin position="1"/>
        <end position="39"/>
    </location>
</feature>
<feature type="transmembrane region" description="Helical" evidence="2">
    <location>
        <begin position="98"/>
        <end position="120"/>
    </location>
</feature>
<evidence type="ECO:0000256" key="1">
    <source>
        <dbReference type="SAM" id="MobiDB-lite"/>
    </source>
</evidence>
<dbReference type="Proteomes" id="UP001049518">
    <property type="component" value="Chromosome"/>
</dbReference>
<keyword evidence="4" id="KW-1185">Reference proteome</keyword>
<feature type="transmembrane region" description="Helical" evidence="2">
    <location>
        <begin position="186"/>
        <end position="204"/>
    </location>
</feature>
<dbReference type="RefSeq" id="WP_231332835.1">
    <property type="nucleotide sequence ID" value="NZ_CP059572.1"/>
</dbReference>
<keyword evidence="2" id="KW-1133">Transmembrane helix</keyword>
<evidence type="ECO:0000313" key="4">
    <source>
        <dbReference type="Proteomes" id="UP001049518"/>
    </source>
</evidence>
<accession>A0ABX8QM76</accession>
<feature type="transmembrane region" description="Helical" evidence="2">
    <location>
        <begin position="141"/>
        <end position="166"/>
    </location>
</feature>
<feature type="transmembrane region" description="Helical" evidence="2">
    <location>
        <begin position="56"/>
        <end position="78"/>
    </location>
</feature>
<gene>
    <name evidence="3" type="ORF">AGRA3207_000400</name>
</gene>
<dbReference type="EMBL" id="CP059572">
    <property type="protein sequence ID" value="QXJ19805.1"/>
    <property type="molecule type" value="Genomic_DNA"/>
</dbReference>
<proteinExistence type="predicted"/>
<evidence type="ECO:0000256" key="2">
    <source>
        <dbReference type="SAM" id="Phobius"/>
    </source>
</evidence>
<feature type="transmembrane region" description="Helical" evidence="2">
    <location>
        <begin position="260"/>
        <end position="282"/>
    </location>
</feature>
<keyword evidence="2" id="KW-0812">Transmembrane</keyword>
<name>A0ABX8QM76_9ACTN</name>
<organism evidence="3 4">
    <name type="scientific">Actinomadura graeca</name>
    <dbReference type="NCBI Taxonomy" id="2750812"/>
    <lineage>
        <taxon>Bacteria</taxon>
        <taxon>Bacillati</taxon>
        <taxon>Actinomycetota</taxon>
        <taxon>Actinomycetes</taxon>
        <taxon>Streptosporangiales</taxon>
        <taxon>Thermomonosporaceae</taxon>
        <taxon>Actinomadura</taxon>
    </lineage>
</organism>
<protein>
    <submittedName>
        <fullName evidence="3">ABC transporter permease</fullName>
    </submittedName>
</protein>
<evidence type="ECO:0000313" key="3">
    <source>
        <dbReference type="EMBL" id="QXJ19805.1"/>
    </source>
</evidence>
<keyword evidence="2" id="KW-0472">Membrane</keyword>
<reference evidence="3" key="1">
    <citation type="submission" date="2020-07" db="EMBL/GenBank/DDBJ databases">
        <authorList>
            <person name="Tarantini F.S."/>
            <person name="Hong K.W."/>
            <person name="Chan K.G."/>
        </authorList>
    </citation>
    <scope>NUCLEOTIDE SEQUENCE</scope>
    <source>
        <strain evidence="3">32-07</strain>
    </source>
</reference>
<sequence length="287" mass="28684">MTTGTTGTSGTGGESQPPRPRRVPQERPEGGPGGGGMRGAVAAEWTKMWSVRSTGWVLAAAAAVMALVSAIEASATAAVNSHPGVGDRPAGVVQASGIAAGAVDMVQFVVLALAILTLTGEYATGSIRTTLQCVPVRRRMMLAKAAVVAAVVFPAGIVLNLAGTAAAYPALGRWGRLGAGALARDAAAMGVYLVLAGLLILGAAAALRSTAATLTSAVLFLLVLPVTLANSRSRLLADVGDALPSSAGRYLLGGGGPYPAWAALLVLVAWTAAGLWGGAAVLRRRDA</sequence>